<name>A0ABR9ZSI9_9FIRM</name>
<evidence type="ECO:0000256" key="6">
    <source>
        <dbReference type="ARBA" id="ARBA00023136"/>
    </source>
</evidence>
<protein>
    <submittedName>
        <fullName evidence="9">MFS transporter</fullName>
    </submittedName>
</protein>
<evidence type="ECO:0000313" key="9">
    <source>
        <dbReference type="EMBL" id="MBF4693422.1"/>
    </source>
</evidence>
<comment type="subcellular location">
    <subcellularLocation>
        <location evidence="1">Cell membrane</location>
        <topology evidence="1">Multi-pass membrane protein</topology>
    </subcellularLocation>
</comment>
<evidence type="ECO:0000256" key="5">
    <source>
        <dbReference type="ARBA" id="ARBA00022989"/>
    </source>
</evidence>
<evidence type="ECO:0000256" key="7">
    <source>
        <dbReference type="SAM" id="Phobius"/>
    </source>
</evidence>
<dbReference type="Proteomes" id="UP000614200">
    <property type="component" value="Unassembled WGS sequence"/>
</dbReference>
<feature type="transmembrane region" description="Helical" evidence="7">
    <location>
        <begin position="358"/>
        <end position="380"/>
    </location>
</feature>
<feature type="transmembrane region" description="Helical" evidence="7">
    <location>
        <begin position="261"/>
        <end position="283"/>
    </location>
</feature>
<reference evidence="9 10" key="1">
    <citation type="submission" date="2020-11" db="EMBL/GenBank/DDBJ databases">
        <title>Fusibacter basophilias sp. nov.</title>
        <authorList>
            <person name="Qiu D."/>
        </authorList>
    </citation>
    <scope>NUCLEOTIDE SEQUENCE [LARGE SCALE GENOMIC DNA]</scope>
    <source>
        <strain evidence="9 10">Q10-2</strain>
    </source>
</reference>
<feature type="transmembrane region" description="Helical" evidence="7">
    <location>
        <begin position="78"/>
        <end position="98"/>
    </location>
</feature>
<evidence type="ECO:0000256" key="3">
    <source>
        <dbReference type="ARBA" id="ARBA00022475"/>
    </source>
</evidence>
<dbReference type="PROSITE" id="PS50850">
    <property type="entry name" value="MFS"/>
    <property type="match status" value="1"/>
</dbReference>
<dbReference type="InterPro" id="IPR011701">
    <property type="entry name" value="MFS"/>
</dbReference>
<dbReference type="RefSeq" id="WP_194701654.1">
    <property type="nucleotide sequence ID" value="NZ_JADKNH010000005.1"/>
</dbReference>
<dbReference type="InterPro" id="IPR036259">
    <property type="entry name" value="MFS_trans_sf"/>
</dbReference>
<sequence length="447" mass="49183">MNSLKTSLVDLKYFIILWLSQSFSALGSAMTNFALVIWSYEQYGSALTTALIVICSYAPYVLMSIFAGALSDRWNKKITMLACDSFAALCTVCVLLLLQMGKLEIWHIYVLNALNGLMNTVQKPSADVTISLLTPKEYYQKVSGMRAFSNALTGVLTPVLATALLSLVGMHAVIWFDLFSFVTAFLCLVLFIKIPEIKYSDETRETLLKSTKAGLKYLMENRGILDLILFLAGINLIASMYNAALPAMILSKDNGGEIGLGIVNACTGIATLVGSVMVSILPAPKSRVRVICNTLLFSMSTENFFLAFGNSVPLWSIGAVLGWLFIPMMGANMDVLFRTHIPVEMQGRVYAARNTLQFFTIPIGYFLGGVLVDQVFEPFMKYQDSWILNALFGKGKGSGAAFLFLFLAFAGIGVCLFFIRDRHLWCLEASPDECVSANSSDFVEITE</sequence>
<comment type="caution">
    <text evidence="9">The sequence shown here is derived from an EMBL/GenBank/DDBJ whole genome shotgun (WGS) entry which is preliminary data.</text>
</comment>
<feature type="transmembrane region" description="Helical" evidence="7">
    <location>
        <begin position="15"/>
        <end position="38"/>
    </location>
</feature>
<evidence type="ECO:0000256" key="4">
    <source>
        <dbReference type="ARBA" id="ARBA00022692"/>
    </source>
</evidence>
<keyword evidence="3" id="KW-1003">Cell membrane</keyword>
<keyword evidence="6 7" id="KW-0472">Membrane</keyword>
<evidence type="ECO:0000256" key="1">
    <source>
        <dbReference type="ARBA" id="ARBA00004651"/>
    </source>
</evidence>
<keyword evidence="5 7" id="KW-1133">Transmembrane helix</keyword>
<feature type="transmembrane region" description="Helical" evidence="7">
    <location>
        <begin position="400"/>
        <end position="419"/>
    </location>
</feature>
<feature type="transmembrane region" description="Helical" evidence="7">
    <location>
        <begin position="174"/>
        <end position="194"/>
    </location>
</feature>
<dbReference type="Pfam" id="PF07690">
    <property type="entry name" value="MFS_1"/>
    <property type="match status" value="1"/>
</dbReference>
<keyword evidence="2" id="KW-0813">Transport</keyword>
<dbReference type="Gene3D" id="1.20.1250.20">
    <property type="entry name" value="MFS general substrate transporter like domains"/>
    <property type="match status" value="1"/>
</dbReference>
<keyword evidence="10" id="KW-1185">Reference proteome</keyword>
<dbReference type="PANTHER" id="PTHR43266">
    <property type="entry name" value="MACROLIDE-EFFLUX PROTEIN"/>
    <property type="match status" value="1"/>
</dbReference>
<gene>
    <name evidence="9" type="ORF">ISU02_09835</name>
</gene>
<feature type="transmembrane region" description="Helical" evidence="7">
    <location>
        <begin position="45"/>
        <end position="66"/>
    </location>
</feature>
<evidence type="ECO:0000259" key="8">
    <source>
        <dbReference type="PROSITE" id="PS50850"/>
    </source>
</evidence>
<proteinExistence type="predicted"/>
<dbReference type="SUPFAM" id="SSF103473">
    <property type="entry name" value="MFS general substrate transporter"/>
    <property type="match status" value="1"/>
</dbReference>
<feature type="transmembrane region" description="Helical" evidence="7">
    <location>
        <begin position="290"/>
        <end position="308"/>
    </location>
</feature>
<accession>A0ABR9ZSI9</accession>
<feature type="domain" description="Major facilitator superfamily (MFS) profile" evidence="8">
    <location>
        <begin position="1"/>
        <end position="423"/>
    </location>
</feature>
<dbReference type="EMBL" id="JADKNH010000005">
    <property type="protein sequence ID" value="MBF4693422.1"/>
    <property type="molecule type" value="Genomic_DNA"/>
</dbReference>
<dbReference type="PANTHER" id="PTHR43266:SF2">
    <property type="entry name" value="MAJOR FACILITATOR SUPERFAMILY (MFS) PROFILE DOMAIN-CONTAINING PROTEIN"/>
    <property type="match status" value="1"/>
</dbReference>
<keyword evidence="4 7" id="KW-0812">Transmembrane</keyword>
<feature type="transmembrane region" description="Helical" evidence="7">
    <location>
        <begin position="314"/>
        <end position="337"/>
    </location>
</feature>
<organism evidence="9 10">
    <name type="scientific">Fusibacter ferrireducens</name>
    <dbReference type="NCBI Taxonomy" id="2785058"/>
    <lineage>
        <taxon>Bacteria</taxon>
        <taxon>Bacillati</taxon>
        <taxon>Bacillota</taxon>
        <taxon>Clostridia</taxon>
        <taxon>Eubacteriales</taxon>
        <taxon>Eubacteriales Family XII. Incertae Sedis</taxon>
        <taxon>Fusibacter</taxon>
    </lineage>
</organism>
<dbReference type="CDD" id="cd06173">
    <property type="entry name" value="MFS_MefA_like"/>
    <property type="match status" value="1"/>
</dbReference>
<evidence type="ECO:0000313" key="10">
    <source>
        <dbReference type="Proteomes" id="UP000614200"/>
    </source>
</evidence>
<dbReference type="InterPro" id="IPR020846">
    <property type="entry name" value="MFS_dom"/>
</dbReference>
<feature type="transmembrane region" description="Helical" evidence="7">
    <location>
        <begin position="147"/>
        <end position="168"/>
    </location>
</feature>
<evidence type="ECO:0000256" key="2">
    <source>
        <dbReference type="ARBA" id="ARBA00022448"/>
    </source>
</evidence>
<feature type="transmembrane region" description="Helical" evidence="7">
    <location>
        <begin position="224"/>
        <end position="249"/>
    </location>
</feature>